<feature type="coiled-coil region" evidence="1">
    <location>
        <begin position="1190"/>
        <end position="1309"/>
    </location>
</feature>
<keyword evidence="3" id="KW-1185">Reference proteome</keyword>
<dbReference type="STRING" id="2309.CF15_04785"/>
<dbReference type="SUPFAM" id="SSF52540">
    <property type="entry name" value="P-loop containing nucleoside triphosphate hydrolases"/>
    <property type="match status" value="1"/>
</dbReference>
<protein>
    <submittedName>
        <fullName evidence="2">Uncharacterized protein</fullName>
    </submittedName>
</protein>
<evidence type="ECO:0000256" key="1">
    <source>
        <dbReference type="SAM" id="Coils"/>
    </source>
</evidence>
<gene>
    <name evidence="2" type="ORF">CF15_04785</name>
</gene>
<reference evidence="2 3" key="1">
    <citation type="submission" date="2015-11" db="EMBL/GenBank/DDBJ databases">
        <title>Genome sequence of Pyrodictium occultum PL-19, a marine hyperthermophilic archaeon isolated from Volcano, Italy.</title>
        <authorList>
            <person name="Utturkar S."/>
            <person name="Huber H."/>
            <person name="Leptihn S."/>
            <person name="Brown S."/>
            <person name="Stetter K.O."/>
            <person name="Podar M."/>
        </authorList>
    </citation>
    <scope>NUCLEOTIDE SEQUENCE [LARGE SCALE GENOMIC DNA]</scope>
    <source>
        <strain evidence="2 3">PL-19</strain>
    </source>
</reference>
<name>A0A0V8RVM5_PYROC</name>
<dbReference type="Proteomes" id="UP000053352">
    <property type="component" value="Unassembled WGS sequence"/>
</dbReference>
<feature type="coiled-coil region" evidence="1">
    <location>
        <begin position="1374"/>
        <end position="1408"/>
    </location>
</feature>
<dbReference type="InterPro" id="IPR027417">
    <property type="entry name" value="P-loop_NTPase"/>
</dbReference>
<evidence type="ECO:0000313" key="2">
    <source>
        <dbReference type="EMBL" id="KSW12093.1"/>
    </source>
</evidence>
<accession>A0A0V8RVM5</accession>
<dbReference type="EMBL" id="LNTB01000001">
    <property type="protein sequence ID" value="KSW12093.1"/>
    <property type="molecule type" value="Genomic_DNA"/>
</dbReference>
<comment type="caution">
    <text evidence="2">The sequence shown here is derived from an EMBL/GenBank/DDBJ whole genome shotgun (WGS) entry which is preliminary data.</text>
</comment>
<organism evidence="2 3">
    <name type="scientific">Pyrodictium occultum</name>
    <dbReference type="NCBI Taxonomy" id="2309"/>
    <lineage>
        <taxon>Archaea</taxon>
        <taxon>Thermoproteota</taxon>
        <taxon>Thermoprotei</taxon>
        <taxon>Desulfurococcales</taxon>
        <taxon>Pyrodictiaceae</taxon>
        <taxon>Pyrodictium</taxon>
    </lineage>
</organism>
<feature type="coiled-coil region" evidence="1">
    <location>
        <begin position="1061"/>
        <end position="1134"/>
    </location>
</feature>
<proteinExistence type="predicted"/>
<keyword evidence="1" id="KW-0175">Coiled coil</keyword>
<sequence length="1504" mass="165669">MYYGLAAGSRGVPLYECYSCLYTRVSAMPPETVARRCGPPPARLPSLTGTDARRLDEYLPPLPSRQRVYQQVAEALNEMEKSQDPVLVLLVAEWGEGKTSVYNARIRPWLEERGWLGLEARAATVLAHLSSLRGRSERGPAYRLAAALLAAGLEQRGLLPRYGGPDGAESLRGYVERVLRGLVPRGGRLVVFIDELEDLVASAREEELAELVAGLVGILNGDVEIVSAGCSGEGCMPGALHLVASLTPPAYSRLMGLRDFATVAARLRRRVRSIWIRPLTRREAFAFLESLARYTLGRGLEGLLRDHSLAHAVVSGTLGNMGALVSAFRYLVSWARGRGDCGDGVAVLDTGELLEALQGLTLSVGGAELPALNSEAYSRLAEGWGARARLAGFDAGLARRLLEELVARGAAPVEDLAAALGARPGVLEEMVREMNLYGEQSWPRRELGVQRLVHEVLETPAVEDAFKLLRTVEPEAVKLLPQLAGMDGGSPLEQLLDSLVYTEPTGRLVVAVPPDERAAVDLVADASPLELSRSEAERLAQLLWEALFSRLLGAGGSRAYMLSPRLQRLLYVSPELSYLDFIADRVERLQVIRRVYTEAGRSHLAAGAAAVLAAEGLLREPPALQGEGVARAEAVLQGGARARVLVYAVPGEVTAEEARRLESQVMAAVMSGWRPHAVLLVHHGGVEPRARRLLESLEGKLFLKIVDAPIESMVSRVRLQALGVKLAAETGGLEEALHAAVEAAGSPEAAERLGLDPLRLHSMLRELAEELRPRERLERGLEEGVEGAPLLVRDPKLGYDVERPTELSGALRYFLVVPSTRASAREALHAAYEYVMRYHLYRGPGGEGRGLLSPDIDRGEVQTLEKYMLLLAANGFLEKTNGSARVDVLSPVERSVLRALEQLGARSQEVQASRVWELLVVEARNPGTRRMLLQSLVYRGLVAASSERRVDPERSRLRLRDSEEAAWQLIREARELVEEIEGDPEARSWGLIVSAKARDYRAGSLEGFARKMRGLLATAEEALKAGNLLMSLRLARTVLDAAEYVRGEILRGHVKPAAAEARRLRARLEEYAGRIEEARRETERLLERLTGRKVRLRIEGLERLREAVHAVEEIEELRISEAQLEEEARRLWEEARRRRPRDPGRVNPFYVSGTGPALHFNYKLWLVARRLEELGLAKLTPSGIEEGEWLQSTLRALEELAERLRRLLEETAGLRRRAEELAERLRRLGAEAPEPQAIVLQGLEAPGEIGLDEAEQLLAEARRQLEEGRRPLLELEEQVDRLLQSLEAMEELAAEAESWLHGLEEARARAGEAGLPSSRRLGEAVEDLALALDQARALRSNAMEALRRGGGRVEAAREARGLVESAVAVLRDSLERAKRVHADAVAEAERLRSALEAEAQALREALERAGSGAPEPPRAGDPFEAVARLHGYMEELRRMAEGAGLLSPEELEAYKLVALERRRRGELLLREAAEIVAERMGIGLEEARRILISLIEKEVLEPRL</sequence>
<dbReference type="Gene3D" id="3.40.50.300">
    <property type="entry name" value="P-loop containing nucleotide triphosphate hydrolases"/>
    <property type="match status" value="1"/>
</dbReference>
<evidence type="ECO:0000313" key="3">
    <source>
        <dbReference type="Proteomes" id="UP000053352"/>
    </source>
</evidence>